<evidence type="ECO:0000256" key="2">
    <source>
        <dbReference type="SAM" id="SignalP"/>
    </source>
</evidence>
<keyword evidence="5" id="KW-1185">Reference proteome</keyword>
<feature type="transmembrane region" description="Helical" evidence="1">
    <location>
        <begin position="156"/>
        <end position="186"/>
    </location>
</feature>
<dbReference type="AlphaFoldDB" id="M0QLB4"/>
<evidence type="ECO:0000256" key="1">
    <source>
        <dbReference type="SAM" id="Phobius"/>
    </source>
</evidence>
<reference evidence="4 5" key="1">
    <citation type="submission" date="2013-01" db="EMBL/GenBank/DDBJ databases">
        <title>Whole genome shotgun sequence of Gordonia soli NBRC 108243.</title>
        <authorList>
            <person name="Isaki-Nakamura S."/>
            <person name="Hosoyama A."/>
            <person name="Tsuchikane K."/>
            <person name="Ando Y."/>
            <person name="Baba S."/>
            <person name="Ohji S."/>
            <person name="Hamada M."/>
            <person name="Tamura T."/>
            <person name="Yamazoe A."/>
            <person name="Yamazaki S."/>
            <person name="Fujita N."/>
        </authorList>
    </citation>
    <scope>NUCLEOTIDE SEQUENCE [LARGE SCALE GENOMIC DNA]</scope>
    <source>
        <strain evidence="4 5">NBRC 108243</strain>
    </source>
</reference>
<dbReference type="Proteomes" id="UP000011666">
    <property type="component" value="Unassembled WGS sequence"/>
</dbReference>
<proteinExistence type="predicted"/>
<feature type="signal peptide" evidence="2">
    <location>
        <begin position="1"/>
        <end position="28"/>
    </location>
</feature>
<dbReference type="Pfam" id="PF26059">
    <property type="entry name" value="DUF8020"/>
    <property type="match status" value="1"/>
</dbReference>
<evidence type="ECO:0000313" key="5">
    <source>
        <dbReference type="Proteomes" id="UP000011666"/>
    </source>
</evidence>
<protein>
    <recommendedName>
        <fullName evidence="3">DUF8020 domain-containing protein</fullName>
    </recommendedName>
</protein>
<dbReference type="OrthoDB" id="4373034at2"/>
<evidence type="ECO:0000259" key="3">
    <source>
        <dbReference type="Pfam" id="PF26059"/>
    </source>
</evidence>
<dbReference type="STRING" id="1223545.GS4_20_01620"/>
<sequence>MTLLRRAALAVSAAAITTVAIATGTAHAAPVSGAAPTYVSAASADGAHITTTLRNATFAAKPAGQSLSILDRHGRVAEKVALTVPLNGVSVPLRPVVSADRTSVTLTPVLSQQVRDQLKAGVHPVAGKKDRAYQSMIGHIQNGWNRGGAVATAVGALAGLIIGCIVIVGCIWGAGVGAAIGAVIGINNGDPRAAQSVLDWINTP</sequence>
<dbReference type="InterPro" id="IPR006311">
    <property type="entry name" value="TAT_signal"/>
</dbReference>
<dbReference type="PROSITE" id="PS51318">
    <property type="entry name" value="TAT"/>
    <property type="match status" value="1"/>
</dbReference>
<keyword evidence="1" id="KW-0472">Membrane</keyword>
<dbReference type="InterPro" id="IPR058333">
    <property type="entry name" value="DUF8020"/>
</dbReference>
<gene>
    <name evidence="4" type="ORF">GS4_20_01620</name>
</gene>
<keyword evidence="1" id="KW-0812">Transmembrane</keyword>
<comment type="caution">
    <text evidence="4">The sequence shown here is derived from an EMBL/GenBank/DDBJ whole genome shotgun (WGS) entry which is preliminary data.</text>
</comment>
<keyword evidence="1" id="KW-1133">Transmembrane helix</keyword>
<name>M0QLB4_9ACTN</name>
<dbReference type="RefSeq" id="WP_007621832.1">
    <property type="nucleotide sequence ID" value="NZ_BANX01000020.1"/>
</dbReference>
<feature type="chain" id="PRO_5004003616" description="DUF8020 domain-containing protein" evidence="2">
    <location>
        <begin position="29"/>
        <end position="204"/>
    </location>
</feature>
<organism evidence="4 5">
    <name type="scientific">Gordonia soli NBRC 108243</name>
    <dbReference type="NCBI Taxonomy" id="1223545"/>
    <lineage>
        <taxon>Bacteria</taxon>
        <taxon>Bacillati</taxon>
        <taxon>Actinomycetota</taxon>
        <taxon>Actinomycetes</taxon>
        <taxon>Mycobacteriales</taxon>
        <taxon>Gordoniaceae</taxon>
        <taxon>Gordonia</taxon>
    </lineage>
</organism>
<dbReference type="eggNOG" id="ENOG5031EUE">
    <property type="taxonomic scope" value="Bacteria"/>
</dbReference>
<evidence type="ECO:0000313" key="4">
    <source>
        <dbReference type="EMBL" id="GAC69096.1"/>
    </source>
</evidence>
<dbReference type="EMBL" id="BANX01000020">
    <property type="protein sequence ID" value="GAC69096.1"/>
    <property type="molecule type" value="Genomic_DNA"/>
</dbReference>
<accession>M0QLB4</accession>
<feature type="domain" description="DUF8020" evidence="3">
    <location>
        <begin position="42"/>
        <end position="109"/>
    </location>
</feature>
<keyword evidence="2" id="KW-0732">Signal</keyword>